<sequence>MNHLGLVLCVVLGTRRSRTAHPAVDGHLSFPCFTSSSSEKFKATLTQPYVLVFPSITAIGQQVQSRSEQMARPPWRHQLIDDGRRLEAHAPLQRTKRPKLLSAQTGGSSIKEYTYQDRFCTTACTKRQRLFW</sequence>
<organism evidence="1 2">
    <name type="scientific">Artomyces pyxidatus</name>
    <dbReference type="NCBI Taxonomy" id="48021"/>
    <lineage>
        <taxon>Eukaryota</taxon>
        <taxon>Fungi</taxon>
        <taxon>Dikarya</taxon>
        <taxon>Basidiomycota</taxon>
        <taxon>Agaricomycotina</taxon>
        <taxon>Agaricomycetes</taxon>
        <taxon>Russulales</taxon>
        <taxon>Auriscalpiaceae</taxon>
        <taxon>Artomyces</taxon>
    </lineage>
</organism>
<evidence type="ECO:0000313" key="1">
    <source>
        <dbReference type="EMBL" id="KAI0069307.1"/>
    </source>
</evidence>
<name>A0ACB8TLH2_9AGAM</name>
<gene>
    <name evidence="1" type="ORF">BV25DRAFT_123236</name>
</gene>
<dbReference type="EMBL" id="MU277187">
    <property type="protein sequence ID" value="KAI0069307.1"/>
    <property type="molecule type" value="Genomic_DNA"/>
</dbReference>
<proteinExistence type="predicted"/>
<dbReference type="Proteomes" id="UP000814140">
    <property type="component" value="Unassembled WGS sequence"/>
</dbReference>
<evidence type="ECO:0000313" key="2">
    <source>
        <dbReference type="Proteomes" id="UP000814140"/>
    </source>
</evidence>
<reference evidence="1" key="2">
    <citation type="journal article" date="2022" name="New Phytol.">
        <title>Evolutionary transition to the ectomycorrhizal habit in the genomes of a hyperdiverse lineage of mushroom-forming fungi.</title>
        <authorList>
            <person name="Looney B."/>
            <person name="Miyauchi S."/>
            <person name="Morin E."/>
            <person name="Drula E."/>
            <person name="Courty P.E."/>
            <person name="Kohler A."/>
            <person name="Kuo A."/>
            <person name="LaButti K."/>
            <person name="Pangilinan J."/>
            <person name="Lipzen A."/>
            <person name="Riley R."/>
            <person name="Andreopoulos W."/>
            <person name="He G."/>
            <person name="Johnson J."/>
            <person name="Nolan M."/>
            <person name="Tritt A."/>
            <person name="Barry K.W."/>
            <person name="Grigoriev I.V."/>
            <person name="Nagy L.G."/>
            <person name="Hibbett D."/>
            <person name="Henrissat B."/>
            <person name="Matheny P.B."/>
            <person name="Labbe J."/>
            <person name="Martin F.M."/>
        </authorList>
    </citation>
    <scope>NUCLEOTIDE SEQUENCE</scope>
    <source>
        <strain evidence="1">HHB10654</strain>
    </source>
</reference>
<keyword evidence="2" id="KW-1185">Reference proteome</keyword>
<comment type="caution">
    <text evidence="1">The sequence shown here is derived from an EMBL/GenBank/DDBJ whole genome shotgun (WGS) entry which is preliminary data.</text>
</comment>
<accession>A0ACB8TLH2</accession>
<reference evidence="1" key="1">
    <citation type="submission" date="2021-03" db="EMBL/GenBank/DDBJ databases">
        <authorList>
            <consortium name="DOE Joint Genome Institute"/>
            <person name="Ahrendt S."/>
            <person name="Looney B.P."/>
            <person name="Miyauchi S."/>
            <person name="Morin E."/>
            <person name="Drula E."/>
            <person name="Courty P.E."/>
            <person name="Chicoki N."/>
            <person name="Fauchery L."/>
            <person name="Kohler A."/>
            <person name="Kuo A."/>
            <person name="Labutti K."/>
            <person name="Pangilinan J."/>
            <person name="Lipzen A."/>
            <person name="Riley R."/>
            <person name="Andreopoulos W."/>
            <person name="He G."/>
            <person name="Johnson J."/>
            <person name="Barry K.W."/>
            <person name="Grigoriev I.V."/>
            <person name="Nagy L."/>
            <person name="Hibbett D."/>
            <person name="Henrissat B."/>
            <person name="Matheny P.B."/>
            <person name="Labbe J."/>
            <person name="Martin F."/>
        </authorList>
    </citation>
    <scope>NUCLEOTIDE SEQUENCE</scope>
    <source>
        <strain evidence="1">HHB10654</strain>
    </source>
</reference>
<protein>
    <submittedName>
        <fullName evidence="1">Uncharacterized protein</fullName>
    </submittedName>
</protein>